<proteinExistence type="inferred from homology"/>
<sequence>MRRRTFTASAFATALASPAIAQAQWPTKPLRLVIPYPPGGPSDISSRIVMERAAQLLGQGVLFDNKAGASGMIGAEFVKNQPVDHHTFLTTTTAMVCITRHLQAIPFDPERDIIPVSRMTTSWGAFAVHPSVPANTVAEFVAYAKANPGKLNYGSAGLATITHLFGEMLCLEAGIRMTHVPYRGSAPATNALLAGEIQAQFDQTTLPHIKAGKLRALAILAEVRHPDFPDVPTLQETGYGKESGDSWFGILAPAGTSPEAIARLDRAIADALRAPDIVQKVHNGGMRVTYLGPTDFRAQIGAESAMFGSIIQKGGIKLP</sequence>
<feature type="chain" id="PRO_5046622319" evidence="2">
    <location>
        <begin position="24"/>
        <end position="319"/>
    </location>
</feature>
<dbReference type="Proteomes" id="UP000727907">
    <property type="component" value="Unassembled WGS sequence"/>
</dbReference>
<name>A0ABS6INE2_9HYPH</name>
<dbReference type="PIRSF" id="PIRSF017082">
    <property type="entry name" value="YflP"/>
    <property type="match status" value="1"/>
</dbReference>
<dbReference type="PANTHER" id="PTHR42928">
    <property type="entry name" value="TRICARBOXYLATE-BINDING PROTEIN"/>
    <property type="match status" value="1"/>
</dbReference>
<evidence type="ECO:0000256" key="1">
    <source>
        <dbReference type="ARBA" id="ARBA00006987"/>
    </source>
</evidence>
<keyword evidence="4" id="KW-1185">Reference proteome</keyword>
<evidence type="ECO:0000313" key="4">
    <source>
        <dbReference type="Proteomes" id="UP000727907"/>
    </source>
</evidence>
<evidence type="ECO:0000256" key="2">
    <source>
        <dbReference type="SAM" id="SignalP"/>
    </source>
</evidence>
<dbReference type="RefSeq" id="WP_216964653.1">
    <property type="nucleotide sequence ID" value="NZ_JAHOPB010000002.1"/>
</dbReference>
<comment type="caution">
    <text evidence="3">The sequence shown here is derived from an EMBL/GenBank/DDBJ whole genome shotgun (WGS) entry which is preliminary data.</text>
</comment>
<feature type="signal peptide" evidence="2">
    <location>
        <begin position="1"/>
        <end position="23"/>
    </location>
</feature>
<organism evidence="3 4">
    <name type="scientific">Reyranella humidisoli</name>
    <dbReference type="NCBI Taxonomy" id="2849149"/>
    <lineage>
        <taxon>Bacteria</taxon>
        <taxon>Pseudomonadati</taxon>
        <taxon>Pseudomonadota</taxon>
        <taxon>Alphaproteobacteria</taxon>
        <taxon>Hyphomicrobiales</taxon>
        <taxon>Reyranellaceae</taxon>
        <taxon>Reyranella</taxon>
    </lineage>
</organism>
<accession>A0ABS6INE2</accession>
<comment type="similarity">
    <text evidence="1">Belongs to the UPF0065 (bug) family.</text>
</comment>
<keyword evidence="2" id="KW-0732">Signal</keyword>
<dbReference type="InterPro" id="IPR005064">
    <property type="entry name" value="BUG"/>
</dbReference>
<gene>
    <name evidence="3" type="ORF">KQ910_20270</name>
</gene>
<dbReference type="Pfam" id="PF03401">
    <property type="entry name" value="TctC"/>
    <property type="match status" value="1"/>
</dbReference>
<evidence type="ECO:0000313" key="3">
    <source>
        <dbReference type="EMBL" id="MBU8876119.1"/>
    </source>
</evidence>
<dbReference type="CDD" id="cd07012">
    <property type="entry name" value="PBP2_Bug_TTT"/>
    <property type="match status" value="1"/>
</dbReference>
<dbReference type="PANTHER" id="PTHR42928:SF5">
    <property type="entry name" value="BLR1237 PROTEIN"/>
    <property type="match status" value="1"/>
</dbReference>
<dbReference type="EMBL" id="JAHOPB010000002">
    <property type="protein sequence ID" value="MBU8876119.1"/>
    <property type="molecule type" value="Genomic_DNA"/>
</dbReference>
<protein>
    <submittedName>
        <fullName evidence="3">Tripartite tricarboxylate transporter substrate binding protein</fullName>
    </submittedName>
</protein>
<reference evidence="3 4" key="1">
    <citation type="submission" date="2021-06" db="EMBL/GenBank/DDBJ databases">
        <authorList>
            <person name="Lee D.H."/>
        </authorList>
    </citation>
    <scope>NUCLEOTIDE SEQUENCE [LARGE SCALE GENOMIC DNA]</scope>
    <source>
        <strain evidence="3 4">MMS21-HV4-11</strain>
    </source>
</reference>